<evidence type="ECO:0000259" key="6">
    <source>
        <dbReference type="Pfam" id="PF21077"/>
    </source>
</evidence>
<protein>
    <submittedName>
        <fullName evidence="7">Glutamate dehydrogenase</fullName>
    </submittedName>
</protein>
<evidence type="ECO:0000256" key="1">
    <source>
        <dbReference type="ARBA" id="ARBA00023002"/>
    </source>
</evidence>
<feature type="domain" description="NAD-glutamate dehydrogenase N-terminal ACT1" evidence="4">
    <location>
        <begin position="29"/>
        <end position="122"/>
    </location>
</feature>
<dbReference type="GO" id="GO:0004069">
    <property type="term" value="F:L-aspartate:2-oxoglutarate aminotransferase activity"/>
    <property type="evidence" value="ECO:0007669"/>
    <property type="project" value="InterPro"/>
</dbReference>
<dbReference type="Pfam" id="PF21074">
    <property type="entry name" value="GDH_C"/>
    <property type="match status" value="1"/>
</dbReference>
<dbReference type="InterPro" id="IPR048381">
    <property type="entry name" value="GDH_C"/>
</dbReference>
<dbReference type="PIRSF" id="PIRSF036761">
    <property type="entry name" value="GDH_Mll4104"/>
    <property type="match status" value="1"/>
</dbReference>
<dbReference type="Pfam" id="PF21073">
    <property type="entry name" value="GDH_HM1"/>
    <property type="match status" value="1"/>
</dbReference>
<feature type="domain" description="NAD-glutamate dehydrogenase catalytic" evidence="2">
    <location>
        <begin position="685"/>
        <end position="1179"/>
    </location>
</feature>
<organism evidence="7 8">
    <name type="scientific">Devosia crocina</name>
    <dbReference type="NCBI Taxonomy" id="429728"/>
    <lineage>
        <taxon>Bacteria</taxon>
        <taxon>Pseudomonadati</taxon>
        <taxon>Pseudomonadota</taxon>
        <taxon>Alphaproteobacteria</taxon>
        <taxon>Hyphomicrobiales</taxon>
        <taxon>Devosiaceae</taxon>
        <taxon>Devosia</taxon>
    </lineage>
</organism>
<dbReference type="Gene3D" id="3.40.50.720">
    <property type="entry name" value="NAD(P)-binding Rossmann-like Domain"/>
    <property type="match status" value="1"/>
</dbReference>
<dbReference type="Proteomes" id="UP000199074">
    <property type="component" value="Unassembled WGS sequence"/>
</dbReference>
<dbReference type="InterPro" id="IPR049064">
    <property type="entry name" value="NAD_Glu_DH_ACT3"/>
</dbReference>
<evidence type="ECO:0000313" key="8">
    <source>
        <dbReference type="Proteomes" id="UP000199074"/>
    </source>
</evidence>
<name>A0A1I7NLW0_9HYPH</name>
<dbReference type="InterPro" id="IPR036291">
    <property type="entry name" value="NAD(P)-bd_dom_sf"/>
</dbReference>
<dbReference type="InterPro" id="IPR049059">
    <property type="entry name" value="NAD_Glu_DH_HM1"/>
</dbReference>
<feature type="domain" description="NAD-glutamate dehydrogenase ACT3" evidence="6">
    <location>
        <begin position="516"/>
        <end position="585"/>
    </location>
</feature>
<keyword evidence="1" id="KW-0560">Oxidoreductase</keyword>
<dbReference type="InterPro" id="IPR046346">
    <property type="entry name" value="Aminoacid_DH-like_N_sf"/>
</dbReference>
<evidence type="ECO:0000259" key="4">
    <source>
        <dbReference type="Pfam" id="PF21075"/>
    </source>
</evidence>
<keyword evidence="8" id="KW-1185">Reference proteome</keyword>
<accession>A0A1I7NLW0</accession>
<proteinExistence type="predicted"/>
<dbReference type="GO" id="GO:0004352">
    <property type="term" value="F:glutamate dehydrogenase (NAD+) activity"/>
    <property type="evidence" value="ECO:0007669"/>
    <property type="project" value="InterPro"/>
</dbReference>
<dbReference type="SUPFAM" id="SSF51735">
    <property type="entry name" value="NAD(P)-binding Rossmann-fold domains"/>
    <property type="match status" value="1"/>
</dbReference>
<dbReference type="EMBL" id="FPCK01000002">
    <property type="protein sequence ID" value="SFV35623.1"/>
    <property type="molecule type" value="Genomic_DNA"/>
</dbReference>
<dbReference type="PANTHER" id="PTHR43403:SF1">
    <property type="entry name" value="NAD-SPECIFIC GLUTAMATE DEHYDROGENASE"/>
    <property type="match status" value="1"/>
</dbReference>
<dbReference type="Pfam" id="PF21075">
    <property type="entry name" value="GDH_ACT1"/>
    <property type="match status" value="1"/>
</dbReference>
<dbReference type="Pfam" id="PF21078">
    <property type="entry name" value="GDH_HM3"/>
    <property type="match status" value="1"/>
</dbReference>
<evidence type="ECO:0000259" key="3">
    <source>
        <dbReference type="Pfam" id="PF21074"/>
    </source>
</evidence>
<dbReference type="InterPro" id="IPR007780">
    <property type="entry name" value="NAD_Glu_DH_bac"/>
</dbReference>
<feature type="domain" description="NAD-specific glutamate dehydrogenase C-terminal" evidence="3">
    <location>
        <begin position="1224"/>
        <end position="1552"/>
    </location>
</feature>
<dbReference type="SUPFAM" id="SSF53223">
    <property type="entry name" value="Aminoacid dehydrogenase-like, N-terminal domain"/>
    <property type="match status" value="1"/>
</dbReference>
<dbReference type="OrthoDB" id="9758052at2"/>
<dbReference type="InterPro" id="IPR049062">
    <property type="entry name" value="NAD_Glu_DH_ACT2"/>
</dbReference>
<dbReference type="InterPro" id="IPR049058">
    <property type="entry name" value="NAD_Glu_DH_HM2"/>
</dbReference>
<dbReference type="Pfam" id="PF21076">
    <property type="entry name" value="GDH_ACT2"/>
    <property type="match status" value="1"/>
</dbReference>
<reference evidence="7 8" key="1">
    <citation type="submission" date="2016-10" db="EMBL/GenBank/DDBJ databases">
        <authorList>
            <person name="de Groot N.N."/>
        </authorList>
    </citation>
    <scope>NUCLEOTIDE SEQUENCE [LARGE SCALE GENOMIC DNA]</scope>
    <source>
        <strain evidence="7 8">IPL20</strain>
    </source>
</reference>
<dbReference type="RefSeq" id="WP_092424446.1">
    <property type="nucleotide sequence ID" value="NZ_FPCK01000002.1"/>
</dbReference>
<evidence type="ECO:0000259" key="2">
    <source>
        <dbReference type="Pfam" id="PF05088"/>
    </source>
</evidence>
<dbReference type="Pfam" id="PF05088">
    <property type="entry name" value="Bac_GDH_CD"/>
    <property type="match status" value="1"/>
</dbReference>
<dbReference type="PANTHER" id="PTHR43403">
    <property type="entry name" value="NAD-SPECIFIC GLUTAMATE DEHYDROGENASE"/>
    <property type="match status" value="1"/>
</dbReference>
<dbReference type="GO" id="GO:0006538">
    <property type="term" value="P:L-glutamate catabolic process"/>
    <property type="evidence" value="ECO:0007669"/>
    <property type="project" value="InterPro"/>
</dbReference>
<evidence type="ECO:0000259" key="5">
    <source>
        <dbReference type="Pfam" id="PF21076"/>
    </source>
</evidence>
<dbReference type="InterPro" id="IPR024727">
    <property type="entry name" value="NAD_Glu_DH_N_ACT1"/>
</dbReference>
<evidence type="ECO:0000313" key="7">
    <source>
        <dbReference type="EMBL" id="SFV35623.1"/>
    </source>
</evidence>
<feature type="domain" description="NAD-glutamate dehydrogenase ACT2" evidence="5">
    <location>
        <begin position="374"/>
        <end position="460"/>
    </location>
</feature>
<dbReference type="Pfam" id="PF21079">
    <property type="entry name" value="GDH_HM2"/>
    <property type="match status" value="1"/>
</dbReference>
<gene>
    <name evidence="7" type="ORF">SAMN05216456_2192</name>
</gene>
<dbReference type="InterPro" id="IPR049056">
    <property type="entry name" value="NAD_Glu_DH_HM3"/>
</dbReference>
<dbReference type="Pfam" id="PF21077">
    <property type="entry name" value="GDH_ACT3"/>
    <property type="match status" value="1"/>
</dbReference>
<dbReference type="InterPro" id="IPR028971">
    <property type="entry name" value="NAD-GDH_cat"/>
</dbReference>
<sequence length="1559" mass="169214">MADERSRPFIEAAREFAGENRSLLTFLVEAIKAADPDDLVRQSSDVLLPALARSHQALIEGPLTETRILMSPPERPGAPLIIDVISPDMPFIVDSTLAALRAVGGVVRLFAHPVLHVAQGQVVETGGAALSVLHIHSESVADVDALRAEIASTLNDVTLAVGDWRAMLERTRSAMAGLSEVRASLRDEPLRFLEWLTEHNFTFLGMREYGLDGQELNAVDGSGLGIMRDPAFKVLRIGQDYVESTPELVAFLKSDEPVLVTKANVRSRVHRRAHLDYVGVKLYGADGLVRGELRIVGLYTAQAQATPHTEVPIIRRKIAEVMRKSGLDPLGHAGRALLSALDSYPRDEMFQIDTALLAEFAEAIAGLYDRPRVRVLPRIDRFDNFVSILVFVPRDRYDSDIRARITRYLAQVYDGRVSAYYPHFPEGELVRVHVIIGRVSGPTPRPTRAELEARVDALTQDFSDLLVATASDPASISDYRSAFSPAYQSRTTAEDALVDIDMLKGLGEGAIALKLRKLEDSEGALGLKFYSMGNAIPLSDRVPMLEHFGFKVIDERTYTVVPRDGLERFIHDMVLTPRNGAELDLGDRAGAIEAGIMAVWSGEAESDQINTLVTEAGISWTDAALLRALSRYLRQIGISYSQRYIAQVLVTQSTAARALVRLFAALHDPALTSRGMSEADARDTLAAELDAMTSLDEDTIIRRYINLLDASLRTNAFQRDEAGMRRPALAIKYDSSKVEGMAAPRPYREISVYSPRVEGVHLRFGAIARGGLRWSDRPEDFRTEVLGLVKAQQVKNAVIVPVGAKGGFVPKRLVAGMPRDAFMAEGTESYKIFIGSLLDITDNLVEGVVVPPAGVMRRDGDDPYLVVAADKGTASFSDTANAIAVSRGFWLGDAFASGGSAGYDHKKMGITARGAWEAVKRHFRELNRDIQSEPFTVAGIGDMSGDVFGNGMLLSREIRLVAAFDHRDIFIDPTPDPATSFAERERLFAMPRSSWQDYRKELISSGGGVFSRGLKIIPLSEEMQSLLGLKKASATPNEVMRAILCAPVDLMWFGGIGTYIRATEEDDAAVGDRANDAIRVTAADVRAKVVGEGANLGVTQRGRIAYALNGGRINTDAIDNSAGVNSSDLEVNIKIALAPVVASGALPLEHRTEFLASMTDEVAQLCLRNNYLQGLAISLAENAGAADLPNHRVLIEQLESRGLLDRAVEYLPTDSVLDQRASNGKGLTRPEIAVILAYAKLTLFDDLVAGSAIDDPYLAKELFRYFPDTLYERFPEAIENHRLRREVIATVLANAVINRGGPAFVCELMAATSASAGDVALAYAAVRDVYGLPALNAAIDALDTRVPGAVQLALYAQVAALLRRETLWFLRNGNIGSGDVAGTVRRFSAGVTTLRQMASDLLPQGEHKAAAARSSGLVTHGVDEDLAMRIAELPVIGNASDIVLIAERSGVSVEDAARAFFGVAGQFDLFRILEEGRAIRLADRFDRMALDRALANLMRALRDLTADVLAAGDIEAWKQQREAGLARTARAVGELTSGAATVSRLSVAAGLLADLAREG</sequence>
<dbReference type="STRING" id="429728.SAMN05216456_2192"/>